<dbReference type="Proteomes" id="UP000014585">
    <property type="component" value="Unassembled WGS sequence"/>
</dbReference>
<dbReference type="RefSeq" id="WP_016536424.1">
    <property type="nucleotide sequence ID" value="NZ_KE161030.1"/>
</dbReference>
<keyword evidence="3" id="KW-0731">Sigma factor</keyword>
<dbReference type="CDD" id="cd06171">
    <property type="entry name" value="Sigma70_r4"/>
    <property type="match status" value="1"/>
</dbReference>
<gene>
    <name evidence="8" type="ORF">HMPREF0201_02121</name>
</gene>
<dbReference type="Gene3D" id="1.10.1740.10">
    <property type="match status" value="1"/>
</dbReference>
<dbReference type="InterPro" id="IPR007627">
    <property type="entry name" value="RNA_pol_sigma70_r2"/>
</dbReference>
<dbReference type="GO" id="GO:0003677">
    <property type="term" value="F:DNA binding"/>
    <property type="evidence" value="ECO:0007669"/>
    <property type="project" value="InterPro"/>
</dbReference>
<dbReference type="InterPro" id="IPR013249">
    <property type="entry name" value="RNA_pol_sigma70_r4_t2"/>
</dbReference>
<sequence length="184" mass="21077">MDKTLVEQQVKLMQAVAEGDRRAFEQLYRQTSSHLFAVALRTVQRRSWAEECLHDAFLTVWNRASGYDPALSSPVTWLTHIVRNRCIDWLRSGQSRAANQEDELSDQTPDVEEQQDNGWCDEQQASRLRGCLDGLSSEQRQSVVLAYYQGMSHGDIADWLQQPLGTVKSWIRRALDHLKDCVGL</sequence>
<organism evidence="8 9">
    <name type="scientific">Cedecea davisae DSM 4568</name>
    <dbReference type="NCBI Taxonomy" id="566551"/>
    <lineage>
        <taxon>Bacteria</taxon>
        <taxon>Pseudomonadati</taxon>
        <taxon>Pseudomonadota</taxon>
        <taxon>Gammaproteobacteria</taxon>
        <taxon>Enterobacterales</taxon>
        <taxon>Enterobacteriaceae</taxon>
        <taxon>Cedecea</taxon>
    </lineage>
</organism>
<evidence type="ECO:0000259" key="7">
    <source>
        <dbReference type="Pfam" id="PF08281"/>
    </source>
</evidence>
<name>S3IWE8_9ENTR</name>
<dbReference type="SUPFAM" id="SSF88659">
    <property type="entry name" value="Sigma3 and sigma4 domains of RNA polymerase sigma factors"/>
    <property type="match status" value="1"/>
</dbReference>
<comment type="caution">
    <text evidence="8">The sequence shown here is derived from an EMBL/GenBank/DDBJ whole genome shotgun (WGS) entry which is preliminary data.</text>
</comment>
<dbReference type="OrthoDB" id="9784272at2"/>
<comment type="similarity">
    <text evidence="1">Belongs to the sigma-70 factor family. ECF subfamily.</text>
</comment>
<dbReference type="PANTHER" id="PTHR43133:SF62">
    <property type="entry name" value="RNA POLYMERASE SIGMA FACTOR SIGZ"/>
    <property type="match status" value="1"/>
</dbReference>
<dbReference type="EMBL" id="ATDT01000020">
    <property type="protein sequence ID" value="EPF16886.1"/>
    <property type="molecule type" value="Genomic_DNA"/>
</dbReference>
<dbReference type="PANTHER" id="PTHR43133">
    <property type="entry name" value="RNA POLYMERASE ECF-TYPE SIGMA FACTO"/>
    <property type="match status" value="1"/>
</dbReference>
<dbReference type="SUPFAM" id="SSF88946">
    <property type="entry name" value="Sigma2 domain of RNA polymerase sigma factors"/>
    <property type="match status" value="1"/>
</dbReference>
<dbReference type="NCBIfam" id="TIGR02937">
    <property type="entry name" value="sigma70-ECF"/>
    <property type="match status" value="1"/>
</dbReference>
<reference evidence="8 9" key="1">
    <citation type="submission" date="2013-04" db="EMBL/GenBank/DDBJ databases">
        <authorList>
            <person name="Weinstock G."/>
            <person name="Sodergren E."/>
            <person name="Lobos E.A."/>
            <person name="Fulton L."/>
            <person name="Fulton R."/>
            <person name="Courtney L."/>
            <person name="Fronick C."/>
            <person name="O'Laughlin M."/>
            <person name="Godfrey J."/>
            <person name="Wilson R.M."/>
            <person name="Miner T."/>
            <person name="Farmer C."/>
            <person name="Delehaunty K."/>
            <person name="Cordes M."/>
            <person name="Minx P."/>
            <person name="Tomlinson C."/>
            <person name="Chen J."/>
            <person name="Wollam A."/>
            <person name="Pepin K.H."/>
            <person name="Palsikar V.B."/>
            <person name="Zhang X."/>
            <person name="Suruliraj S."/>
            <person name="Perna N.T."/>
            <person name="Plunkett G."/>
            <person name="Warren W."/>
            <person name="Mitreva M."/>
            <person name="Mardis E.R."/>
            <person name="Wilson R.K."/>
        </authorList>
    </citation>
    <scope>NUCLEOTIDE SEQUENCE [LARGE SCALE GENOMIC DNA]</scope>
    <source>
        <strain evidence="8 9">DSM 4568</strain>
    </source>
</reference>
<evidence type="ECO:0000313" key="9">
    <source>
        <dbReference type="Proteomes" id="UP000014585"/>
    </source>
</evidence>
<dbReference type="Pfam" id="PF04542">
    <property type="entry name" value="Sigma70_r2"/>
    <property type="match status" value="1"/>
</dbReference>
<feature type="region of interest" description="Disordered" evidence="5">
    <location>
        <begin position="98"/>
        <end position="118"/>
    </location>
</feature>
<dbReference type="InterPro" id="IPR014284">
    <property type="entry name" value="RNA_pol_sigma-70_dom"/>
</dbReference>
<proteinExistence type="inferred from homology"/>
<feature type="compositionally biased region" description="Acidic residues" evidence="5">
    <location>
        <begin position="100"/>
        <end position="115"/>
    </location>
</feature>
<dbReference type="InterPro" id="IPR039425">
    <property type="entry name" value="RNA_pol_sigma-70-like"/>
</dbReference>
<evidence type="ECO:0000256" key="1">
    <source>
        <dbReference type="ARBA" id="ARBA00010641"/>
    </source>
</evidence>
<dbReference type="PATRIC" id="fig|566551.4.peg.1947"/>
<dbReference type="STRING" id="566551.HMPREF0201_02121"/>
<accession>S3IWE8</accession>
<feature type="domain" description="RNA polymerase sigma-70 region 2" evidence="6">
    <location>
        <begin position="27"/>
        <end position="94"/>
    </location>
</feature>
<dbReference type="AlphaFoldDB" id="S3IWE8"/>
<dbReference type="InterPro" id="IPR013324">
    <property type="entry name" value="RNA_pol_sigma_r3/r4-like"/>
</dbReference>
<dbReference type="HOGENOM" id="CLU_047691_9_3_6"/>
<keyword evidence="4" id="KW-0804">Transcription</keyword>
<dbReference type="InterPro" id="IPR013325">
    <property type="entry name" value="RNA_pol_sigma_r2"/>
</dbReference>
<evidence type="ECO:0000256" key="3">
    <source>
        <dbReference type="ARBA" id="ARBA00023082"/>
    </source>
</evidence>
<dbReference type="GO" id="GO:0006352">
    <property type="term" value="P:DNA-templated transcription initiation"/>
    <property type="evidence" value="ECO:0007669"/>
    <property type="project" value="InterPro"/>
</dbReference>
<evidence type="ECO:0000256" key="4">
    <source>
        <dbReference type="ARBA" id="ARBA00023163"/>
    </source>
</evidence>
<evidence type="ECO:0000256" key="2">
    <source>
        <dbReference type="ARBA" id="ARBA00023015"/>
    </source>
</evidence>
<feature type="domain" description="RNA polymerase sigma factor 70 region 4 type 2" evidence="7">
    <location>
        <begin position="127"/>
        <end position="178"/>
    </location>
</feature>
<evidence type="ECO:0000256" key="5">
    <source>
        <dbReference type="SAM" id="MobiDB-lite"/>
    </source>
</evidence>
<evidence type="ECO:0000259" key="6">
    <source>
        <dbReference type="Pfam" id="PF04542"/>
    </source>
</evidence>
<keyword evidence="2" id="KW-0805">Transcription regulation</keyword>
<dbReference type="InterPro" id="IPR036388">
    <property type="entry name" value="WH-like_DNA-bd_sf"/>
</dbReference>
<dbReference type="Pfam" id="PF08281">
    <property type="entry name" value="Sigma70_r4_2"/>
    <property type="match status" value="1"/>
</dbReference>
<dbReference type="GO" id="GO:0016987">
    <property type="term" value="F:sigma factor activity"/>
    <property type="evidence" value="ECO:0007669"/>
    <property type="project" value="UniProtKB-KW"/>
</dbReference>
<dbReference type="Gene3D" id="1.10.10.10">
    <property type="entry name" value="Winged helix-like DNA-binding domain superfamily/Winged helix DNA-binding domain"/>
    <property type="match status" value="1"/>
</dbReference>
<evidence type="ECO:0000313" key="8">
    <source>
        <dbReference type="EMBL" id="EPF16886.1"/>
    </source>
</evidence>
<protein>
    <submittedName>
        <fullName evidence="8">Sigma-70 region 2</fullName>
    </submittedName>
</protein>